<dbReference type="GO" id="GO:0031390">
    <property type="term" value="C:Ctf18 RFC-like complex"/>
    <property type="evidence" value="ECO:0007669"/>
    <property type="project" value="InterPro"/>
</dbReference>
<evidence type="ECO:0000256" key="3">
    <source>
        <dbReference type="SAM" id="MobiDB-lite"/>
    </source>
</evidence>
<feature type="region of interest" description="Disordered" evidence="3">
    <location>
        <begin position="314"/>
        <end position="341"/>
    </location>
</feature>
<dbReference type="PANTHER" id="PTHR13395">
    <property type="entry name" value="SISTER CHROMATID COHESION PROTEIN DCC1-RELATED"/>
    <property type="match status" value="1"/>
</dbReference>
<dbReference type="GO" id="GO:0034088">
    <property type="term" value="P:maintenance of mitotic sister chromatid cohesion"/>
    <property type="evidence" value="ECO:0007669"/>
    <property type="project" value="TreeGrafter"/>
</dbReference>
<feature type="compositionally biased region" description="Basic residues" evidence="3">
    <location>
        <begin position="328"/>
        <end position="341"/>
    </location>
</feature>
<evidence type="ECO:0000256" key="1">
    <source>
        <dbReference type="ARBA" id="ARBA00007017"/>
    </source>
</evidence>
<gene>
    <name evidence="4" type="ORF">GQ43DRAFT_89567</name>
</gene>
<sequence>MATQQDEGGFPLSISHNLRQFRLLELPPDLLELIDSPHPPSLSIKAQAPSAAAATPTAKPAYAVLCTPTRTYQLRQVQTSNSVYITQPDPKRSSQAGISAIASCSATLEPHPVISSAVDFLKDVLPVYDIIDGDVDAAGNGKNRQRIFVDIPLSDGECQTAWTELIAFEFAGSSYRPSANTLFQVWKAVHSAVQVEGIKLDSQFLTDEILTSIESEGFPSSLVSALFQRLGDEKDSKGPWSCLNRQRTVQFVGQTLLEQKTGDHYLVAQFLDLWRDSLPEAWREEAELETIKGSFHFPSSTTIAFGGDAAVASAASEKDTPKAGSSSRKWHEKLGRARQKK</sequence>
<dbReference type="EMBL" id="ML994040">
    <property type="protein sequence ID" value="KAF2200086.1"/>
    <property type="molecule type" value="Genomic_DNA"/>
</dbReference>
<dbReference type="GO" id="GO:0006260">
    <property type="term" value="P:DNA replication"/>
    <property type="evidence" value="ECO:0007669"/>
    <property type="project" value="UniProtKB-KW"/>
</dbReference>
<proteinExistence type="inferred from homology"/>
<protein>
    <submittedName>
        <fullName evidence="4">Sister chromatid cohesion protein-like protein Dcc1</fullName>
    </submittedName>
</protein>
<keyword evidence="5" id="KW-1185">Reference proteome</keyword>
<evidence type="ECO:0000313" key="5">
    <source>
        <dbReference type="Proteomes" id="UP000799536"/>
    </source>
</evidence>
<accession>A0A9P4JIL8</accession>
<comment type="similarity">
    <text evidence="1">Belongs to the DCC1 family.</text>
</comment>
<organism evidence="4 5">
    <name type="scientific">Delitschia confertaspora ATCC 74209</name>
    <dbReference type="NCBI Taxonomy" id="1513339"/>
    <lineage>
        <taxon>Eukaryota</taxon>
        <taxon>Fungi</taxon>
        <taxon>Dikarya</taxon>
        <taxon>Ascomycota</taxon>
        <taxon>Pezizomycotina</taxon>
        <taxon>Dothideomycetes</taxon>
        <taxon>Pleosporomycetidae</taxon>
        <taxon>Pleosporales</taxon>
        <taxon>Delitschiaceae</taxon>
        <taxon>Delitschia</taxon>
    </lineage>
</organism>
<dbReference type="PANTHER" id="PTHR13395:SF6">
    <property type="entry name" value="SISTER CHROMATID COHESION PROTEIN DCC1"/>
    <property type="match status" value="1"/>
</dbReference>
<evidence type="ECO:0000313" key="4">
    <source>
        <dbReference type="EMBL" id="KAF2200086.1"/>
    </source>
</evidence>
<dbReference type="InterPro" id="IPR019128">
    <property type="entry name" value="Dcc1"/>
</dbReference>
<name>A0A9P4JIL8_9PLEO</name>
<comment type="caution">
    <text evidence="4">The sequence shown here is derived from an EMBL/GenBank/DDBJ whole genome shotgun (WGS) entry which is preliminary data.</text>
</comment>
<dbReference type="Proteomes" id="UP000799536">
    <property type="component" value="Unassembled WGS sequence"/>
</dbReference>
<dbReference type="Pfam" id="PF09724">
    <property type="entry name" value="Dcc1"/>
    <property type="match status" value="1"/>
</dbReference>
<dbReference type="GO" id="GO:0000785">
    <property type="term" value="C:chromatin"/>
    <property type="evidence" value="ECO:0007669"/>
    <property type="project" value="TreeGrafter"/>
</dbReference>
<dbReference type="OrthoDB" id="5199543at2759"/>
<evidence type="ECO:0000256" key="2">
    <source>
        <dbReference type="ARBA" id="ARBA00022705"/>
    </source>
</evidence>
<dbReference type="GO" id="GO:0000775">
    <property type="term" value="C:chromosome, centromeric region"/>
    <property type="evidence" value="ECO:0007669"/>
    <property type="project" value="TreeGrafter"/>
</dbReference>
<dbReference type="AlphaFoldDB" id="A0A9P4JIL8"/>
<reference evidence="4" key="1">
    <citation type="journal article" date="2020" name="Stud. Mycol.">
        <title>101 Dothideomycetes genomes: a test case for predicting lifestyles and emergence of pathogens.</title>
        <authorList>
            <person name="Haridas S."/>
            <person name="Albert R."/>
            <person name="Binder M."/>
            <person name="Bloem J."/>
            <person name="Labutti K."/>
            <person name="Salamov A."/>
            <person name="Andreopoulos B."/>
            <person name="Baker S."/>
            <person name="Barry K."/>
            <person name="Bills G."/>
            <person name="Bluhm B."/>
            <person name="Cannon C."/>
            <person name="Castanera R."/>
            <person name="Culley D."/>
            <person name="Daum C."/>
            <person name="Ezra D."/>
            <person name="Gonzalez J."/>
            <person name="Henrissat B."/>
            <person name="Kuo A."/>
            <person name="Liang C."/>
            <person name="Lipzen A."/>
            <person name="Lutzoni F."/>
            <person name="Magnuson J."/>
            <person name="Mondo S."/>
            <person name="Nolan M."/>
            <person name="Ohm R."/>
            <person name="Pangilinan J."/>
            <person name="Park H.-J."/>
            <person name="Ramirez L."/>
            <person name="Alfaro M."/>
            <person name="Sun H."/>
            <person name="Tritt A."/>
            <person name="Yoshinaga Y."/>
            <person name="Zwiers L.-H."/>
            <person name="Turgeon B."/>
            <person name="Goodwin S."/>
            <person name="Spatafora J."/>
            <person name="Crous P."/>
            <person name="Grigoriev I."/>
        </authorList>
    </citation>
    <scope>NUCLEOTIDE SEQUENCE</scope>
    <source>
        <strain evidence="4">ATCC 74209</strain>
    </source>
</reference>
<keyword evidence="2" id="KW-0235">DNA replication</keyword>